<dbReference type="eggNOG" id="COG3475">
    <property type="taxonomic scope" value="Bacteria"/>
</dbReference>
<dbReference type="RefSeq" id="WP_005961994.1">
    <property type="nucleotide sequence ID" value="NZ_CP040505.1"/>
</dbReference>
<evidence type="ECO:0000313" key="2">
    <source>
        <dbReference type="EMBL" id="ENO18972.1"/>
    </source>
</evidence>
<protein>
    <submittedName>
        <fullName evidence="2">Lipopolysaccharide choline phosphotransferase</fullName>
    </submittedName>
</protein>
<name>N6X6G4_9ACTO</name>
<dbReference type="AlphaFoldDB" id="N6X6G4"/>
<dbReference type="OrthoDB" id="3780655at2"/>
<organism evidence="2 3">
    <name type="scientific">Schaalia cardiffensis F0333</name>
    <dbReference type="NCBI Taxonomy" id="888050"/>
    <lineage>
        <taxon>Bacteria</taxon>
        <taxon>Bacillati</taxon>
        <taxon>Actinomycetota</taxon>
        <taxon>Actinomycetes</taxon>
        <taxon>Actinomycetales</taxon>
        <taxon>Actinomycetaceae</taxon>
        <taxon>Schaalia</taxon>
    </lineage>
</organism>
<proteinExistence type="predicted"/>
<dbReference type="GO" id="GO:0016740">
    <property type="term" value="F:transferase activity"/>
    <property type="evidence" value="ECO:0007669"/>
    <property type="project" value="UniProtKB-KW"/>
</dbReference>
<dbReference type="EMBL" id="AQHZ01000005">
    <property type="protein sequence ID" value="ENO18972.1"/>
    <property type="molecule type" value="Genomic_DNA"/>
</dbReference>
<dbReference type="InterPro" id="IPR007074">
    <property type="entry name" value="LicD/FKTN/FKRP_NTP_transf"/>
</dbReference>
<accession>N6X6G4</accession>
<dbReference type="GO" id="GO:0009100">
    <property type="term" value="P:glycoprotein metabolic process"/>
    <property type="evidence" value="ECO:0007669"/>
    <property type="project" value="UniProtKB-ARBA"/>
</dbReference>
<comment type="caution">
    <text evidence="2">The sequence shown here is derived from an EMBL/GenBank/DDBJ whole genome shotgun (WGS) entry which is preliminary data.</text>
</comment>
<dbReference type="PANTHER" id="PTHR43404">
    <property type="entry name" value="LIPOPOLYSACCHARIDE CHOLINEPHOSPHOTRANSFERASE LICD"/>
    <property type="match status" value="1"/>
</dbReference>
<feature type="domain" description="LicD/FKTN/FKRP nucleotidyltransferase" evidence="1">
    <location>
        <begin position="30"/>
        <end position="261"/>
    </location>
</feature>
<dbReference type="STRING" id="888050.HMPREF9004_0307"/>
<keyword evidence="3" id="KW-1185">Reference proteome</keyword>
<reference evidence="2 3" key="1">
    <citation type="submission" date="2013-03" db="EMBL/GenBank/DDBJ databases">
        <title>Reference genome for the Human Microbiome Project.</title>
        <authorList>
            <person name="Aqrawi P."/>
            <person name="Ayvaz T."/>
            <person name="Bess C."/>
            <person name="Blankenburg K."/>
            <person name="Coyle M."/>
            <person name="Deng J."/>
            <person name="Forbes L."/>
            <person name="Fowler G."/>
            <person name="Francisco L."/>
            <person name="Fu Q."/>
            <person name="Gibbs R."/>
            <person name="Gross S."/>
            <person name="Gubbala S."/>
            <person name="Hale W."/>
            <person name="Hemphill L."/>
            <person name="Highlander S."/>
            <person name="Hirani K."/>
            <person name="Jackson L."/>
            <person name="Jakkamsetti A."/>
            <person name="Javaid M."/>
            <person name="Jayaseelan J.C."/>
            <person name="Jiang H."/>
            <person name="Joshi V."/>
            <person name="Korchina V."/>
            <person name="Kovar C."/>
            <person name="Lara F."/>
            <person name="Lee S."/>
            <person name="Liu Y."/>
            <person name="Mata R."/>
            <person name="Mathew T."/>
            <person name="Munidasa M."/>
            <person name="Muzny D."/>
            <person name="Nazareth L."/>
            <person name="Ngo R."/>
            <person name="Nguyen L."/>
            <person name="Nguyen N."/>
            <person name="Okwuonu G."/>
            <person name="Ongeri F."/>
            <person name="Palculict T."/>
            <person name="Patil S."/>
            <person name="Petrosino J."/>
            <person name="Pham C."/>
            <person name="Pham P."/>
            <person name="Pu L.-L."/>
            <person name="Qin X."/>
            <person name="Qu J."/>
            <person name="Reid J."/>
            <person name="Ross M."/>
            <person name="Ruth R."/>
            <person name="Saada N."/>
            <person name="San Lucas F."/>
            <person name="Santibanez J."/>
            <person name="Shang Y."/>
            <person name="Simmons D."/>
            <person name="Song X.-Z."/>
            <person name="Tang L.-Y."/>
            <person name="Thornton R."/>
            <person name="Warren J."/>
            <person name="Weissenberger G."/>
            <person name="Wilczek-Boney K."/>
            <person name="Worley K."/>
            <person name="Youmans B."/>
            <person name="Zhang J."/>
            <person name="Zhang L."/>
            <person name="Zhao Z."/>
            <person name="Zhou C."/>
            <person name="Zhu D."/>
            <person name="Zhu Y."/>
        </authorList>
    </citation>
    <scope>NUCLEOTIDE SEQUENCE [LARGE SCALE GENOMIC DNA]</scope>
    <source>
        <strain evidence="2 3">F0333</strain>
    </source>
</reference>
<evidence type="ECO:0000313" key="3">
    <source>
        <dbReference type="Proteomes" id="UP000013015"/>
    </source>
</evidence>
<dbReference type="Pfam" id="PF04991">
    <property type="entry name" value="LicD"/>
    <property type="match status" value="1"/>
</dbReference>
<dbReference type="PANTHER" id="PTHR43404:SF2">
    <property type="entry name" value="LIPOPOLYSACCHARIDE CHOLINEPHOSPHOTRANSFERASE LICD"/>
    <property type="match status" value="1"/>
</dbReference>
<sequence>MASDMIDDPKLLARIQKALVKMLEDMDKACRELNIPYSVYGGTMIGAIRHKGFIPWDDDIDVLMTRRDYERFLAEAPALMGPKYRFDNTRTLPEYPYMFTKLGFTGTLLIPEFAKNANYRMPICLDVLPLDTVPTDPSDFKKQSRATWLWGRLLYLTGTPTPMLIDTHGVKRLAIHTATSIAYYGMKLLRVTPRRLQKLFDAAARRYEGENTGRYTDFSMRDPENWAVNLDEIQPTMDVPFDGITVQIAPAYDAMMRRTYGEYMELPPVEQRRNHKPVEVDFGPLKGLL</sequence>
<dbReference type="HOGENOM" id="CLU_075543_0_0_11"/>
<dbReference type="InterPro" id="IPR052942">
    <property type="entry name" value="LPS_cholinephosphotransferase"/>
</dbReference>
<keyword evidence="2" id="KW-0808">Transferase</keyword>
<dbReference type="PATRIC" id="fig|888050.3.peg.300"/>
<gene>
    <name evidence="2" type="primary">licD</name>
    <name evidence="2" type="ORF">HMPREF9004_0307</name>
</gene>
<evidence type="ECO:0000259" key="1">
    <source>
        <dbReference type="Pfam" id="PF04991"/>
    </source>
</evidence>
<dbReference type="Proteomes" id="UP000013015">
    <property type="component" value="Unassembled WGS sequence"/>
</dbReference>